<dbReference type="AlphaFoldDB" id="A0A9X2CQ75"/>
<dbReference type="InterPro" id="IPR011701">
    <property type="entry name" value="MFS"/>
</dbReference>
<gene>
    <name evidence="7" type="primary">fucP</name>
    <name evidence="7" type="ORF">L1967_11820</name>
</gene>
<dbReference type="EMBL" id="JAKHSK010000015">
    <property type="protein sequence ID" value="MCL6218987.1"/>
    <property type="molecule type" value="Genomic_DNA"/>
</dbReference>
<feature type="transmembrane region" description="Helical" evidence="6">
    <location>
        <begin position="246"/>
        <end position="272"/>
    </location>
</feature>
<dbReference type="InterPro" id="IPR036259">
    <property type="entry name" value="MFS_trans_sf"/>
</dbReference>
<evidence type="ECO:0000256" key="5">
    <source>
        <dbReference type="ARBA" id="ARBA00023136"/>
    </source>
</evidence>
<name>A0A9X2CQ75_9FLAO</name>
<proteinExistence type="predicted"/>
<evidence type="ECO:0000256" key="4">
    <source>
        <dbReference type="ARBA" id="ARBA00022989"/>
    </source>
</evidence>
<evidence type="ECO:0000256" key="1">
    <source>
        <dbReference type="ARBA" id="ARBA00004429"/>
    </source>
</evidence>
<organism evidence="7 8">
    <name type="scientific">Zunongwangia pacifica</name>
    <dbReference type="NCBI Taxonomy" id="2911062"/>
    <lineage>
        <taxon>Bacteria</taxon>
        <taxon>Pseudomonadati</taxon>
        <taxon>Bacteroidota</taxon>
        <taxon>Flavobacteriia</taxon>
        <taxon>Flavobacteriales</taxon>
        <taxon>Flavobacteriaceae</taxon>
        <taxon>Zunongwangia</taxon>
    </lineage>
</organism>
<protein>
    <submittedName>
        <fullName evidence="7">L-fucose:H+ symporter permease</fullName>
    </submittedName>
</protein>
<feature type="transmembrane region" description="Helical" evidence="6">
    <location>
        <begin position="336"/>
        <end position="357"/>
    </location>
</feature>
<dbReference type="InterPro" id="IPR005275">
    <property type="entry name" value="Lfuc_symporter_FucP"/>
</dbReference>
<dbReference type="PANTHER" id="PTHR43702">
    <property type="entry name" value="L-FUCOSE-PROTON SYMPORTER"/>
    <property type="match status" value="1"/>
</dbReference>
<keyword evidence="8" id="KW-1185">Reference proteome</keyword>
<sequence>MKNKASVSLIRAGNKWPFILVTSLFFLWGLANNMTDTLLAAFKRIMSMSDFQTSWIQLAFYGSYFLLALPAAVLIKKYSYKSGVLTGLGLFIIGALLFYPASITMAYGHFLAALFILAGGLSILETASNPYIIAMGPEETGTRRLNLAQSFNPIGSITGVLLSKIFILSHLNLSSAEERAQMGAEQLKTIQSEELTSVMGPYVGVAFILVIIWLMVKFTKMPRASEVFAKVELGPSIKRLLKNKNYCWAVIAQFFYMGAQIGVWSFTIRYVMQELSLNEDDSSTYYLASLILFSLCRFVFTGLMKYFTPRALLTTSAALGIISTLIVIYGSGMTGVIALVCISGFMSLMFPTIYGLGMMGLGNDAKIGGSGLIMAILGGAVLTAVQGQVSDTTQSINMAFFVPLICFVVVAVYGFIQKNLEKKESKVKVAGA</sequence>
<dbReference type="Pfam" id="PF07690">
    <property type="entry name" value="MFS_1"/>
    <property type="match status" value="1"/>
</dbReference>
<feature type="transmembrane region" description="Helical" evidence="6">
    <location>
        <begin position="395"/>
        <end position="416"/>
    </location>
</feature>
<feature type="transmembrane region" description="Helical" evidence="6">
    <location>
        <begin position="199"/>
        <end position="216"/>
    </location>
</feature>
<feature type="transmembrane region" description="Helical" evidence="6">
    <location>
        <begin position="284"/>
        <end position="304"/>
    </location>
</feature>
<feature type="transmembrane region" description="Helical" evidence="6">
    <location>
        <begin position="369"/>
        <end position="389"/>
    </location>
</feature>
<dbReference type="GO" id="GO:0005886">
    <property type="term" value="C:plasma membrane"/>
    <property type="evidence" value="ECO:0007669"/>
    <property type="project" value="UniProtKB-SubCell"/>
</dbReference>
<dbReference type="NCBIfam" id="TIGR00885">
    <property type="entry name" value="fucP"/>
    <property type="match status" value="1"/>
</dbReference>
<dbReference type="Gene3D" id="1.20.1250.20">
    <property type="entry name" value="MFS general substrate transporter like domains"/>
    <property type="match status" value="2"/>
</dbReference>
<dbReference type="GO" id="GO:0015535">
    <property type="term" value="F:fucose:proton symporter activity"/>
    <property type="evidence" value="ECO:0007669"/>
    <property type="project" value="InterPro"/>
</dbReference>
<feature type="transmembrane region" description="Helical" evidence="6">
    <location>
        <begin position="311"/>
        <end position="330"/>
    </location>
</feature>
<evidence type="ECO:0000256" key="6">
    <source>
        <dbReference type="SAM" id="Phobius"/>
    </source>
</evidence>
<comment type="subcellular location">
    <subcellularLocation>
        <location evidence="1">Cell inner membrane</location>
        <topology evidence="1">Multi-pass membrane protein</topology>
    </subcellularLocation>
</comment>
<feature type="transmembrane region" description="Helical" evidence="6">
    <location>
        <begin position="145"/>
        <end position="167"/>
    </location>
</feature>
<evidence type="ECO:0000256" key="3">
    <source>
        <dbReference type="ARBA" id="ARBA00022692"/>
    </source>
</evidence>
<keyword evidence="4 6" id="KW-1133">Transmembrane helix</keyword>
<dbReference type="Proteomes" id="UP001139521">
    <property type="component" value="Unassembled WGS sequence"/>
</dbReference>
<dbReference type="InterPro" id="IPR050375">
    <property type="entry name" value="MFS_TsgA-like"/>
</dbReference>
<evidence type="ECO:0000313" key="8">
    <source>
        <dbReference type="Proteomes" id="UP001139521"/>
    </source>
</evidence>
<evidence type="ECO:0000313" key="7">
    <source>
        <dbReference type="EMBL" id="MCL6218987.1"/>
    </source>
</evidence>
<evidence type="ECO:0000256" key="2">
    <source>
        <dbReference type="ARBA" id="ARBA00022475"/>
    </source>
</evidence>
<feature type="transmembrane region" description="Helical" evidence="6">
    <location>
        <begin position="106"/>
        <end position="124"/>
    </location>
</feature>
<comment type="caution">
    <text evidence="7">The sequence shown here is derived from an EMBL/GenBank/DDBJ whole genome shotgun (WGS) entry which is preliminary data.</text>
</comment>
<dbReference type="CDD" id="cd17394">
    <property type="entry name" value="MFS_FucP_like"/>
    <property type="match status" value="1"/>
</dbReference>
<dbReference type="PANTHER" id="PTHR43702:SF11">
    <property type="entry name" value="L-FUCOSE-PROTON SYMPORTER"/>
    <property type="match status" value="1"/>
</dbReference>
<reference evidence="7" key="1">
    <citation type="submission" date="2022-01" db="EMBL/GenBank/DDBJ databases">
        <title>Genome sequencing of Zunongwangia sp. M21534 genome.</title>
        <authorList>
            <person name="Chen Y."/>
            <person name="Dong C."/>
            <person name="Shao Z."/>
        </authorList>
    </citation>
    <scope>NUCLEOTIDE SEQUENCE</scope>
    <source>
        <strain evidence="7">MCCC M21534</strain>
    </source>
</reference>
<feature type="transmembrane region" description="Helical" evidence="6">
    <location>
        <begin position="55"/>
        <end position="75"/>
    </location>
</feature>
<accession>A0A9X2CQ75</accession>
<keyword evidence="2" id="KW-1003">Cell membrane</keyword>
<keyword evidence="5 6" id="KW-0472">Membrane</keyword>
<feature type="transmembrane region" description="Helical" evidence="6">
    <location>
        <begin position="82"/>
        <end position="100"/>
    </location>
</feature>
<dbReference type="SUPFAM" id="SSF103473">
    <property type="entry name" value="MFS general substrate transporter"/>
    <property type="match status" value="1"/>
</dbReference>
<dbReference type="RefSeq" id="WP_249601832.1">
    <property type="nucleotide sequence ID" value="NZ_JAKHSK010000015.1"/>
</dbReference>
<keyword evidence="3 6" id="KW-0812">Transmembrane</keyword>